<accession>A0A5C6M2U3</accession>
<reference evidence="1 2" key="2">
    <citation type="submission" date="2019-08" db="EMBL/GenBank/DDBJ databases">
        <authorList>
            <person name="Henke P."/>
        </authorList>
    </citation>
    <scope>NUCLEOTIDE SEQUENCE [LARGE SCALE GENOMIC DNA]</scope>
    <source>
        <strain evidence="1">Phe10_nw2017</strain>
    </source>
</reference>
<evidence type="ECO:0000313" key="1">
    <source>
        <dbReference type="EMBL" id="TWW08435.1"/>
    </source>
</evidence>
<evidence type="ECO:0000313" key="2">
    <source>
        <dbReference type="Proteomes" id="UP000321083"/>
    </source>
</evidence>
<keyword evidence="2" id="KW-1185">Reference proteome</keyword>
<name>A0A5C6M2U3_9PLAN</name>
<dbReference type="EMBL" id="SRHE01000670">
    <property type="protein sequence ID" value="TWW08435.1"/>
    <property type="molecule type" value="Genomic_DNA"/>
</dbReference>
<protein>
    <submittedName>
        <fullName evidence="1">Uncharacterized protein</fullName>
    </submittedName>
</protein>
<comment type="caution">
    <text evidence="1">The sequence shown here is derived from an EMBL/GenBank/DDBJ whole genome shotgun (WGS) entry which is preliminary data.</text>
</comment>
<dbReference type="AlphaFoldDB" id="A0A5C6M2U3"/>
<gene>
    <name evidence="1" type="ORF">E3A20_24370</name>
</gene>
<reference evidence="1 2" key="1">
    <citation type="submission" date="2019-08" db="EMBL/GenBank/DDBJ databases">
        <title>100 year-old enigma solved: identification of Planctomyces bekefii, the type genus and species of the phylum Planctomycetes.</title>
        <authorList>
            <person name="Svetlana D.N."/>
            <person name="Overmann J."/>
        </authorList>
    </citation>
    <scope>NUCLEOTIDE SEQUENCE [LARGE SCALE GENOMIC DNA]</scope>
    <source>
        <strain evidence="1">Phe10_nw2017</strain>
    </source>
</reference>
<proteinExistence type="predicted"/>
<dbReference type="Proteomes" id="UP000321083">
    <property type="component" value="Unassembled WGS sequence"/>
</dbReference>
<feature type="non-terminal residue" evidence="1">
    <location>
        <position position="48"/>
    </location>
</feature>
<sequence>MWPNNHHWQTKFGFPKWTLNNSPDWPEIERTDAGCTELGWTEFGMRTY</sequence>
<organism evidence="1 2">
    <name type="scientific">Planctomyces bekefii</name>
    <dbReference type="NCBI Taxonomy" id="1653850"/>
    <lineage>
        <taxon>Bacteria</taxon>
        <taxon>Pseudomonadati</taxon>
        <taxon>Planctomycetota</taxon>
        <taxon>Planctomycetia</taxon>
        <taxon>Planctomycetales</taxon>
        <taxon>Planctomycetaceae</taxon>
        <taxon>Planctomyces</taxon>
    </lineage>
</organism>